<keyword evidence="6" id="KW-1185">Reference proteome</keyword>
<organism evidence="5 6">
    <name type="scientific">Vanilla planifolia</name>
    <name type="common">Vanilla</name>
    <dbReference type="NCBI Taxonomy" id="51239"/>
    <lineage>
        <taxon>Eukaryota</taxon>
        <taxon>Viridiplantae</taxon>
        <taxon>Streptophyta</taxon>
        <taxon>Embryophyta</taxon>
        <taxon>Tracheophyta</taxon>
        <taxon>Spermatophyta</taxon>
        <taxon>Magnoliopsida</taxon>
        <taxon>Liliopsida</taxon>
        <taxon>Asparagales</taxon>
        <taxon>Orchidaceae</taxon>
        <taxon>Vanilloideae</taxon>
        <taxon>Vanilleae</taxon>
        <taxon>Vanilla</taxon>
    </lineage>
</organism>
<evidence type="ECO:0000256" key="1">
    <source>
        <dbReference type="ARBA" id="ARBA00008440"/>
    </source>
</evidence>
<keyword evidence="3" id="KW-1133">Transmembrane helix</keyword>
<accession>A0A835QLM9</accession>
<evidence type="ECO:0000313" key="6">
    <source>
        <dbReference type="Proteomes" id="UP000636800"/>
    </source>
</evidence>
<name>A0A835QLM9_VANPL</name>
<feature type="region of interest" description="Disordered" evidence="2">
    <location>
        <begin position="1"/>
        <end position="47"/>
    </location>
</feature>
<dbReference type="GO" id="GO:0005774">
    <property type="term" value="C:vacuolar membrane"/>
    <property type="evidence" value="ECO:0007669"/>
    <property type="project" value="TreeGrafter"/>
</dbReference>
<feature type="transmembrane region" description="Helical" evidence="3">
    <location>
        <begin position="280"/>
        <end position="301"/>
    </location>
</feature>
<sequence>MAEGSDRENGSLVKTDSTESRWVFQDEEDSEATGEQSSLDSEEDDSGMQRLIRTGPRIDSFDVEALEIPGAHRHDDEEFSFGRKIILVLQTLGVVFGDVGTSPLYTFDVMFNKFPISTKEDVLGALSLVLYTLIMIPLVKYTLIVLWGNDDGEGGTFALYSLICRNAKASLLPNQLPSDARISSFRLKVPSAELERSLKLKEILENSLLLKKLLLVLVLFGISMVIAGGVVTPAMSVMSAVNGLRFGITPVEQGQVVMITATSLVVLFSVQKFGTSKVGLVVGPALFVWFCCLGGIGVYNLSKYGMTAFKAFNPIYIYRYFKKSPIQAWMSLGVVFFCATD</sequence>
<dbReference type="GO" id="GO:0000325">
    <property type="term" value="C:plant-type vacuole"/>
    <property type="evidence" value="ECO:0007669"/>
    <property type="project" value="TreeGrafter"/>
</dbReference>
<dbReference type="Proteomes" id="UP000636800">
    <property type="component" value="Unassembled WGS sequence"/>
</dbReference>
<feature type="domain" description="K+ potassium transporter integral membrane" evidence="4">
    <location>
        <begin position="87"/>
        <end position="340"/>
    </location>
</feature>
<reference evidence="5 6" key="1">
    <citation type="journal article" date="2020" name="Nat. Food">
        <title>A phased Vanilla planifolia genome enables genetic improvement of flavour and production.</title>
        <authorList>
            <person name="Hasing T."/>
            <person name="Tang H."/>
            <person name="Brym M."/>
            <person name="Khazi F."/>
            <person name="Huang T."/>
            <person name="Chambers A.H."/>
        </authorList>
    </citation>
    <scope>NUCLEOTIDE SEQUENCE [LARGE SCALE GENOMIC DNA]</scope>
    <source>
        <tissue evidence="5">Leaf</tissue>
    </source>
</reference>
<keyword evidence="3" id="KW-0812">Transmembrane</keyword>
<feature type="transmembrane region" description="Helical" evidence="3">
    <location>
        <begin position="213"/>
        <end position="235"/>
    </location>
</feature>
<evidence type="ECO:0000256" key="2">
    <source>
        <dbReference type="SAM" id="MobiDB-lite"/>
    </source>
</evidence>
<keyword evidence="3" id="KW-0472">Membrane</keyword>
<dbReference type="Pfam" id="PF02705">
    <property type="entry name" value="K_trans"/>
    <property type="match status" value="1"/>
</dbReference>
<evidence type="ECO:0000259" key="4">
    <source>
        <dbReference type="Pfam" id="PF02705"/>
    </source>
</evidence>
<comment type="similarity">
    <text evidence="1">Belongs to the HAK/KUP transporter (TC 2.A.72.3) family.</text>
</comment>
<dbReference type="AlphaFoldDB" id="A0A835QLM9"/>
<gene>
    <name evidence="5" type="ORF">HPP92_017583</name>
</gene>
<dbReference type="PANTHER" id="PTHR30540">
    <property type="entry name" value="OSMOTIC STRESS POTASSIUM TRANSPORTER"/>
    <property type="match status" value="1"/>
</dbReference>
<evidence type="ECO:0000313" key="5">
    <source>
        <dbReference type="EMBL" id="KAG0470883.1"/>
    </source>
</evidence>
<feature type="transmembrane region" description="Helical" evidence="3">
    <location>
        <begin position="122"/>
        <end position="147"/>
    </location>
</feature>
<comment type="caution">
    <text evidence="5">The sequence shown here is derived from an EMBL/GenBank/DDBJ whole genome shotgun (WGS) entry which is preliminary data.</text>
</comment>
<dbReference type="InterPro" id="IPR053951">
    <property type="entry name" value="K_trans_N"/>
</dbReference>
<protein>
    <recommendedName>
        <fullName evidence="4">K+ potassium transporter integral membrane domain-containing protein</fullName>
    </recommendedName>
</protein>
<dbReference type="InterPro" id="IPR003855">
    <property type="entry name" value="K+_transporter"/>
</dbReference>
<dbReference type="EMBL" id="JADCNL010000008">
    <property type="protein sequence ID" value="KAG0470883.1"/>
    <property type="molecule type" value="Genomic_DNA"/>
</dbReference>
<evidence type="ECO:0000256" key="3">
    <source>
        <dbReference type="SAM" id="Phobius"/>
    </source>
</evidence>
<dbReference type="GO" id="GO:0015079">
    <property type="term" value="F:potassium ion transmembrane transporter activity"/>
    <property type="evidence" value="ECO:0007669"/>
    <property type="project" value="InterPro"/>
</dbReference>
<dbReference type="PANTHER" id="PTHR30540:SF8">
    <property type="entry name" value="POTASSIUM TRANSPORTER 7"/>
    <property type="match status" value="1"/>
</dbReference>
<proteinExistence type="inferred from homology"/>